<organism evidence="4 5">
    <name type="scientific">Shewanella violacea (strain JCM 10179 / CIP 106290 / LMG 19151 / DSS12)</name>
    <dbReference type="NCBI Taxonomy" id="637905"/>
    <lineage>
        <taxon>Bacteria</taxon>
        <taxon>Pseudomonadati</taxon>
        <taxon>Pseudomonadota</taxon>
        <taxon>Gammaproteobacteria</taxon>
        <taxon>Alteromonadales</taxon>
        <taxon>Shewanellaceae</taxon>
        <taxon>Shewanella</taxon>
    </lineage>
</organism>
<dbReference type="Gene3D" id="3.40.190.10">
    <property type="entry name" value="Periplasmic binding protein-like II"/>
    <property type="match status" value="2"/>
</dbReference>
<keyword evidence="2" id="KW-0732">Signal</keyword>
<proteinExistence type="inferred from homology"/>
<dbReference type="PANTHER" id="PTHR35936">
    <property type="entry name" value="MEMBRANE-BOUND LYTIC MUREIN TRANSGLYCOSYLASE F"/>
    <property type="match status" value="1"/>
</dbReference>
<dbReference type="EMBL" id="AP011177">
    <property type="protein sequence ID" value="BAJ02467.1"/>
    <property type="molecule type" value="Genomic_DNA"/>
</dbReference>
<dbReference type="STRING" id="637905.SVI_2496"/>
<evidence type="ECO:0000256" key="1">
    <source>
        <dbReference type="ARBA" id="ARBA00010333"/>
    </source>
</evidence>
<dbReference type="Pfam" id="PF00497">
    <property type="entry name" value="SBP_bac_3"/>
    <property type="match status" value="1"/>
</dbReference>
<dbReference type="KEGG" id="svo:SVI_2496"/>
<feature type="domain" description="Solute-binding protein family 3/N-terminal" evidence="3">
    <location>
        <begin position="29"/>
        <end position="249"/>
    </location>
</feature>
<dbReference type="PANTHER" id="PTHR35936:SF25">
    <property type="entry name" value="ABC TRANSPORTER SUBSTRATE-BINDING PROTEIN"/>
    <property type="match status" value="1"/>
</dbReference>
<name>D4ZLB8_SHEVD</name>
<evidence type="ECO:0000313" key="4">
    <source>
        <dbReference type="EMBL" id="BAJ02467.1"/>
    </source>
</evidence>
<evidence type="ECO:0000256" key="2">
    <source>
        <dbReference type="ARBA" id="ARBA00022729"/>
    </source>
</evidence>
<accession>D4ZLB8</accession>
<dbReference type="eggNOG" id="COG0834">
    <property type="taxonomic scope" value="Bacteria"/>
</dbReference>
<dbReference type="HOGENOM" id="CLU_064076_3_1_6"/>
<keyword evidence="5" id="KW-1185">Reference proteome</keyword>
<dbReference type="AlphaFoldDB" id="D4ZLB8"/>
<sequence>MSLAAGVSFASAGSETLAANTRSTARTVVFVTSAYAPYVINTDGLATGLFPDIVTAAFVEMGYKVKFKFQPWQRGEKSVRSGTAFATFPYLKNPARESEFDFSEPVLFFYPKFFYNIETFPHGFEWQTLADFKPYRVGGVRGYWYENSFKQAGIAAQYVTSDKQNIEMLLVQRIDFTLIDELVGWNLIRETAPGMVHKYAVASRPQSSDAFHLMISRDYPNTKLLRLTFDLGLLRIKQNGIFQQILDKYRVASEYGTP</sequence>
<reference evidence="5" key="1">
    <citation type="journal article" date="2010" name="Mol. Biosyst.">
        <title>Complete genome sequence and comparative analysis of Shewanella violacea, a psychrophilic and piezophilic bacterium from deep sea floor sediments.</title>
        <authorList>
            <person name="Aono E."/>
            <person name="Baba T."/>
            <person name="Ara T."/>
            <person name="Nishi T."/>
            <person name="Nakamichi T."/>
            <person name="Inamoto E."/>
            <person name="Toyonaga H."/>
            <person name="Hasegawa M."/>
            <person name="Takai Y."/>
            <person name="Okumura Y."/>
            <person name="Baba M."/>
            <person name="Tomita M."/>
            <person name="Kato C."/>
            <person name="Oshima T."/>
            <person name="Nakasone K."/>
            <person name="Mori H."/>
        </authorList>
    </citation>
    <scope>NUCLEOTIDE SEQUENCE [LARGE SCALE GENOMIC DNA]</scope>
    <source>
        <strain evidence="5">JCM 10179 / CIP 106290 / LMG 19151 / DSS12</strain>
    </source>
</reference>
<dbReference type="SUPFAM" id="SSF53850">
    <property type="entry name" value="Periplasmic binding protein-like II"/>
    <property type="match status" value="1"/>
</dbReference>
<evidence type="ECO:0000313" key="5">
    <source>
        <dbReference type="Proteomes" id="UP000002350"/>
    </source>
</evidence>
<protein>
    <submittedName>
        <fullName evidence="4">Extracellular solute-binding protein, family 3</fullName>
    </submittedName>
</protein>
<gene>
    <name evidence="4" type="ordered locus">SVI_2496</name>
</gene>
<comment type="similarity">
    <text evidence="1">Belongs to the bacterial solute-binding protein 3 family.</text>
</comment>
<dbReference type="InterPro" id="IPR001638">
    <property type="entry name" value="Solute-binding_3/MltF_N"/>
</dbReference>
<evidence type="ECO:0000259" key="3">
    <source>
        <dbReference type="Pfam" id="PF00497"/>
    </source>
</evidence>
<dbReference type="Proteomes" id="UP000002350">
    <property type="component" value="Chromosome"/>
</dbReference>